<dbReference type="Pfam" id="PF00135">
    <property type="entry name" value="COesterase"/>
    <property type="match status" value="1"/>
</dbReference>
<dbReference type="InterPro" id="IPR029058">
    <property type="entry name" value="AB_hydrolase_fold"/>
</dbReference>
<proteinExistence type="predicted"/>
<feature type="domain" description="Carboxylesterase type B" evidence="2">
    <location>
        <begin position="23"/>
        <end position="461"/>
    </location>
</feature>
<dbReference type="PANTHER" id="PTHR11559">
    <property type="entry name" value="CARBOXYLESTERASE"/>
    <property type="match status" value="1"/>
</dbReference>
<name>A0A2D3UQR1_9PEZI</name>
<dbReference type="Gene3D" id="3.40.50.1820">
    <property type="entry name" value="alpha/beta hydrolase"/>
    <property type="match status" value="1"/>
</dbReference>
<sequence length="520" mass="56469">MREMWSLLAFGAFVLQSAATTLQPSVRLTQGVVSGKYDASNNSVFLGIPYAATTAGENRWKAPQPLSLSKYSALNATAYGPTCPQAVTNAYYSRQDEDCLNLNIWTPARGENKKLPVFVYTYGGAMVTGSNSDPQHQGFNFARKGVVYVNLNTRESLWASPNSADLPGSQNFGILDVDMAMEWIHTNIAHFGGDPNHIVFGGHSSGAVHVDHYLWNHPSTWLKGAVQMSANALSGPAFAPKNVALDVVAAEVGCGTVQQGGQLECLRSVEIADLQTAFFNQTSNTWFTPIIDDITRFSDYPARLKAGKYASHVPLLTGNSAGEGTIFSLVYGAENANFSSWIETFNADSKHIPSEVLLSAYAHNSTSDSSISGMQYGEARFDCPVDYMIDLRSECQSTWEYRFFGAYDNVVGVPGTAPTHGTEVPFFLGGNECFEKLENVTAAQQALADSIHDWFVAWIKNPGAGPGWERARAVDGPIAYLGFPGDELSQIEASSGLHNGRCQEVYKPYFGDYPVVQTTS</sequence>
<reference evidence="3 4" key="1">
    <citation type="submission" date="2016-03" db="EMBL/GenBank/DDBJ databases">
        <authorList>
            <person name="Ploux O."/>
        </authorList>
    </citation>
    <scope>NUCLEOTIDE SEQUENCE [LARGE SCALE GENOMIC DNA]</scope>
    <source>
        <strain evidence="3 4">URUG2</strain>
    </source>
</reference>
<protein>
    <submittedName>
        <fullName evidence="3">Related to triacylglycerol lipase II</fullName>
    </submittedName>
</protein>
<evidence type="ECO:0000313" key="3">
    <source>
        <dbReference type="EMBL" id="CZT18161.1"/>
    </source>
</evidence>
<dbReference type="AlphaFoldDB" id="A0A2D3UQR1"/>
<dbReference type="InterPro" id="IPR050309">
    <property type="entry name" value="Type-B_Carboxylest/Lipase"/>
</dbReference>
<evidence type="ECO:0000256" key="1">
    <source>
        <dbReference type="SAM" id="SignalP"/>
    </source>
</evidence>
<gene>
    <name evidence="3" type="ORF">RCC_04001</name>
</gene>
<dbReference type="InterPro" id="IPR002018">
    <property type="entry name" value="CarbesteraseB"/>
</dbReference>
<keyword evidence="1" id="KW-0732">Signal</keyword>
<feature type="chain" id="PRO_5013602120" evidence="1">
    <location>
        <begin position="20"/>
        <end position="520"/>
    </location>
</feature>
<keyword evidence="4" id="KW-1185">Reference proteome</keyword>
<dbReference type="SUPFAM" id="SSF53474">
    <property type="entry name" value="alpha/beta-Hydrolases"/>
    <property type="match status" value="1"/>
</dbReference>
<dbReference type="GeneID" id="35599186"/>
<evidence type="ECO:0000259" key="2">
    <source>
        <dbReference type="Pfam" id="PF00135"/>
    </source>
</evidence>
<dbReference type="EMBL" id="FJUY01000005">
    <property type="protein sequence ID" value="CZT18161.1"/>
    <property type="molecule type" value="Genomic_DNA"/>
</dbReference>
<evidence type="ECO:0000313" key="4">
    <source>
        <dbReference type="Proteomes" id="UP000225277"/>
    </source>
</evidence>
<accession>A0A2D3UQR1</accession>
<dbReference type="OrthoDB" id="408631at2759"/>
<feature type="signal peptide" evidence="1">
    <location>
        <begin position="1"/>
        <end position="19"/>
    </location>
</feature>
<dbReference type="Proteomes" id="UP000225277">
    <property type="component" value="Unassembled WGS sequence"/>
</dbReference>
<dbReference type="RefSeq" id="XP_023625051.1">
    <property type="nucleotide sequence ID" value="XM_023769283.1"/>
</dbReference>
<dbReference type="STRING" id="112498.A0A2D3UQR1"/>
<organism evidence="3 4">
    <name type="scientific">Ramularia collo-cygni</name>
    <dbReference type="NCBI Taxonomy" id="112498"/>
    <lineage>
        <taxon>Eukaryota</taxon>
        <taxon>Fungi</taxon>
        <taxon>Dikarya</taxon>
        <taxon>Ascomycota</taxon>
        <taxon>Pezizomycotina</taxon>
        <taxon>Dothideomycetes</taxon>
        <taxon>Dothideomycetidae</taxon>
        <taxon>Mycosphaerellales</taxon>
        <taxon>Mycosphaerellaceae</taxon>
        <taxon>Ramularia</taxon>
    </lineage>
</organism>